<name>A0A147KGM5_THECS</name>
<accession>A0A147KGM5</accession>
<dbReference type="InterPro" id="IPR036691">
    <property type="entry name" value="Endo/exonu/phosph_ase_sf"/>
</dbReference>
<dbReference type="OrthoDB" id="155529at2"/>
<dbReference type="Pfam" id="PF03372">
    <property type="entry name" value="Exo_endo_phos"/>
    <property type="match status" value="1"/>
</dbReference>
<feature type="transmembrane region" description="Helical" evidence="1">
    <location>
        <begin position="53"/>
        <end position="72"/>
    </location>
</feature>
<dbReference type="SUPFAM" id="SSF56219">
    <property type="entry name" value="DNase I-like"/>
    <property type="match status" value="1"/>
</dbReference>
<dbReference type="EMBL" id="LGEM01000089">
    <property type="protein sequence ID" value="KUP96441.1"/>
    <property type="molecule type" value="Genomic_DNA"/>
</dbReference>
<dbReference type="GO" id="GO:0016787">
    <property type="term" value="F:hydrolase activity"/>
    <property type="evidence" value="ECO:0007669"/>
    <property type="project" value="UniProtKB-KW"/>
</dbReference>
<dbReference type="GO" id="GO:0006506">
    <property type="term" value="P:GPI anchor biosynthetic process"/>
    <property type="evidence" value="ECO:0007669"/>
    <property type="project" value="TreeGrafter"/>
</dbReference>
<evidence type="ECO:0000313" key="3">
    <source>
        <dbReference type="EMBL" id="KUP96441.1"/>
    </source>
</evidence>
<evidence type="ECO:0000256" key="1">
    <source>
        <dbReference type="SAM" id="Phobius"/>
    </source>
</evidence>
<dbReference type="AlphaFoldDB" id="A0A147KGM5"/>
<protein>
    <submittedName>
        <fullName evidence="3">Metal-dependent hydrolase</fullName>
    </submittedName>
</protein>
<gene>
    <name evidence="3" type="ORF">AC529_11785</name>
</gene>
<dbReference type="PANTHER" id="PTHR14859">
    <property type="entry name" value="CALCOFLUOR WHITE HYPERSENSITIVE PROTEIN PRECURSOR"/>
    <property type="match status" value="1"/>
</dbReference>
<dbReference type="Proteomes" id="UP000074382">
    <property type="component" value="Unassembled WGS sequence"/>
</dbReference>
<feature type="transmembrane region" description="Helical" evidence="1">
    <location>
        <begin position="12"/>
        <end position="33"/>
    </location>
</feature>
<proteinExistence type="predicted"/>
<feature type="transmembrane region" description="Helical" evidence="1">
    <location>
        <begin position="369"/>
        <end position="389"/>
    </location>
</feature>
<feature type="transmembrane region" description="Helical" evidence="1">
    <location>
        <begin position="84"/>
        <end position="101"/>
    </location>
</feature>
<keyword evidence="1" id="KW-0812">Transmembrane</keyword>
<keyword evidence="1" id="KW-0472">Membrane</keyword>
<dbReference type="GO" id="GO:0016020">
    <property type="term" value="C:membrane"/>
    <property type="evidence" value="ECO:0007669"/>
    <property type="project" value="GOC"/>
</dbReference>
<dbReference type="PANTHER" id="PTHR14859:SF1">
    <property type="entry name" value="PGAP2-INTERACTING PROTEIN"/>
    <property type="match status" value="1"/>
</dbReference>
<feature type="transmembrane region" description="Helical" evidence="1">
    <location>
        <begin position="249"/>
        <end position="268"/>
    </location>
</feature>
<feature type="transmembrane region" description="Helical" evidence="1">
    <location>
        <begin position="165"/>
        <end position="183"/>
    </location>
</feature>
<feature type="transmembrane region" description="Helical" evidence="1">
    <location>
        <begin position="410"/>
        <end position="430"/>
    </location>
</feature>
<comment type="caution">
    <text evidence="3">The sequence shown here is derived from an EMBL/GenBank/DDBJ whole genome shotgun (WGS) entry which is preliminary data.</text>
</comment>
<keyword evidence="1" id="KW-1133">Transmembrane helix</keyword>
<dbReference type="InterPro" id="IPR051916">
    <property type="entry name" value="GPI-anchor_lipid_remodeler"/>
</dbReference>
<sequence length="689" mass="72818">MGVPKGIVDRGLVPTATIGIGIWLLLDLFRVWLPSLITVFGEAEETPPQVVGLFALGWFLAPLPVLFLRALLARSQPVVHSPRLPLDVWFAALLAAVRLALPATDGGQPQLYLASVGVFAGLTWLAAIVARIRRTLLKGFAFGIALATLTHAALGTYAAVWRPGIAGWLLAAAQVLLFVWVLTKTPRLTRKDLKGQAADSVLCFLLLPALLVAGTVTAAPARAGAAVGWPDGWTGTWLENWSEGWPGDWADGWAAVLVTVATAVAFVVSGASATPGRTPFLPGAALVGSVAVAVLTTETRGEIPGLLPCYTVAAQAVGAVALVACLVWADWPGARGRSPRGGRAGLAVVLGGLVFLGVLYGYYAGYRLGYRADVLLVAAALLIAAVAVGHGRRKDRDPGTRVRRSVVYRWPGAALATAAAVLTALLPQFVPVHGIAVPPYGTGQASDDELRVVSYNLRMGYGVTGTYDIEGVAETIQQAEPDVVLLSEVDRGWFLTGGQDLLGVLADALDMQAVFAPAADQVWGDAVLTRLPVVETVGHPLRSYGAPVGAQALSVVVRHGETEVEVISTHLQPRPDRGDEEPTLQAADLADIVIKRAEEGRPIVVGGDFNFAPGSVAWREMERAGLYDALFRVRPSATFPADDPEYEIDHIFSTGDLIREQGAVLPAPYSDHLAVMAVLRVNRPVVYGT</sequence>
<reference evidence="4" key="1">
    <citation type="journal article" date="2017" name="Acta Aliment.">
        <title>Plant polysaccharide degrading enzyme system of Thermpbifida cellulosilytica TB100 revealed by de novo genome project data.</title>
        <authorList>
            <person name="Toth A."/>
            <person name="Baka E."/>
            <person name="Luzics S."/>
            <person name="Bata-Vidacs I."/>
            <person name="Nagy I."/>
            <person name="Balint B."/>
            <person name="Herceg R."/>
            <person name="Olasz F."/>
            <person name="Wilk T."/>
            <person name="Nagy T."/>
            <person name="Kriszt B."/>
            <person name="Nagy I."/>
            <person name="Kukolya J."/>
        </authorList>
    </citation>
    <scope>NUCLEOTIDE SEQUENCE [LARGE SCALE GENOMIC DNA]</scope>
    <source>
        <strain evidence="4">TB100</strain>
    </source>
</reference>
<dbReference type="InterPro" id="IPR005135">
    <property type="entry name" value="Endo/exonuclease/phosphatase"/>
</dbReference>
<feature type="transmembrane region" description="Helical" evidence="1">
    <location>
        <begin position="139"/>
        <end position="159"/>
    </location>
</feature>
<keyword evidence="4" id="KW-1185">Reference proteome</keyword>
<feature type="transmembrane region" description="Helical" evidence="1">
    <location>
        <begin position="303"/>
        <end position="329"/>
    </location>
</feature>
<evidence type="ECO:0000259" key="2">
    <source>
        <dbReference type="Pfam" id="PF03372"/>
    </source>
</evidence>
<keyword evidence="3" id="KW-0378">Hydrolase</keyword>
<feature type="transmembrane region" description="Helical" evidence="1">
    <location>
        <begin position="341"/>
        <end position="363"/>
    </location>
</feature>
<feature type="transmembrane region" description="Helical" evidence="1">
    <location>
        <begin position="113"/>
        <end position="132"/>
    </location>
</feature>
<dbReference type="PATRIC" id="fig|665004.4.peg.1055"/>
<organism evidence="3 4">
    <name type="scientific">Thermobifida cellulosilytica TB100</name>
    <dbReference type="NCBI Taxonomy" id="665004"/>
    <lineage>
        <taxon>Bacteria</taxon>
        <taxon>Bacillati</taxon>
        <taxon>Actinomycetota</taxon>
        <taxon>Actinomycetes</taxon>
        <taxon>Streptosporangiales</taxon>
        <taxon>Nocardiopsidaceae</taxon>
        <taxon>Thermobifida</taxon>
    </lineage>
</organism>
<dbReference type="Gene3D" id="3.60.10.10">
    <property type="entry name" value="Endonuclease/exonuclease/phosphatase"/>
    <property type="match status" value="1"/>
</dbReference>
<evidence type="ECO:0000313" key="4">
    <source>
        <dbReference type="Proteomes" id="UP000074382"/>
    </source>
</evidence>
<feature type="domain" description="Endonuclease/exonuclease/phosphatase" evidence="2">
    <location>
        <begin position="453"/>
        <end position="672"/>
    </location>
</feature>
<dbReference type="STRING" id="665004.AC529_11785"/>
<feature type="transmembrane region" description="Helical" evidence="1">
    <location>
        <begin position="204"/>
        <end position="229"/>
    </location>
</feature>
<feature type="transmembrane region" description="Helical" evidence="1">
    <location>
        <begin position="280"/>
        <end position="297"/>
    </location>
</feature>